<dbReference type="Proteomes" id="UP000293377">
    <property type="component" value="Unassembled WGS sequence"/>
</dbReference>
<feature type="transmembrane region" description="Helical" evidence="1">
    <location>
        <begin position="41"/>
        <end position="63"/>
    </location>
</feature>
<organism evidence="2 3">
    <name type="scientific">Ehrlichia minasensis</name>
    <dbReference type="NCBI Taxonomy" id="1242993"/>
    <lineage>
        <taxon>Bacteria</taxon>
        <taxon>Pseudomonadati</taxon>
        <taxon>Pseudomonadota</taxon>
        <taxon>Alphaproteobacteria</taxon>
        <taxon>Rickettsiales</taxon>
        <taxon>Anaplasmataceae</taxon>
        <taxon>Ehrlichia</taxon>
    </lineage>
</organism>
<keyword evidence="1" id="KW-1133">Transmembrane helix</keyword>
<proteinExistence type="predicted"/>
<dbReference type="AlphaFoldDB" id="A0A4Q6I3F2"/>
<evidence type="ECO:0000313" key="2">
    <source>
        <dbReference type="EMBL" id="RZB12372.1"/>
    </source>
</evidence>
<reference evidence="2 3" key="1">
    <citation type="submission" date="2018-06" db="EMBL/GenBank/DDBJ databases">
        <title>Complete Genome Sequence of Ehrlichia minasensis Isolated From Cattle.</title>
        <authorList>
            <person name="Aguiar D.M."/>
            <person name="Araujo J.P.A.Jr."/>
            <person name="Nakazato L."/>
            <person name="Bard E."/>
            <person name="Cabezas-Cruz A."/>
        </authorList>
    </citation>
    <scope>NUCLEOTIDE SEQUENCE [LARGE SCALE GENOMIC DNA]</scope>
    <source>
        <strain evidence="2 3">B11</strain>
    </source>
</reference>
<comment type="caution">
    <text evidence="2">The sequence shown here is derived from an EMBL/GenBank/DDBJ whole genome shotgun (WGS) entry which is preliminary data.</text>
</comment>
<gene>
    <name evidence="2" type="ORF">DRF75_04485</name>
</gene>
<evidence type="ECO:0000256" key="1">
    <source>
        <dbReference type="SAM" id="Phobius"/>
    </source>
</evidence>
<accession>A0A4Q6I3F2</accession>
<keyword evidence="1" id="KW-0472">Membrane</keyword>
<feature type="transmembrane region" description="Helical" evidence="1">
    <location>
        <begin position="7"/>
        <end position="29"/>
    </location>
</feature>
<sequence length="533" mass="59397">MNKPQSLYLFLFLLCVTILAFTAAILAFRFKDSLTVPHLDIIAPVVMSVLAVVLLISIAHLVMQYRGTSVNLQDMPPRIAREDQMVLFVPFSGEQLSRLSLNNNIIDVKYNVVESGKRLIEPRKFVLDVTQSYGFCPTKKIQVVVNSDSKCQLLFTNEEIAQINEPGMYFVVSGNASIVKSNLQKLKLNIKYPEISDSNLLLSCEYQKICTGSMEDLLYILKSQNIQSGETVYEKLLSDIFVTCPNRKDQVVPDSTSVALSGKELWINTNSGRLALSLMKILGPEKTLIDLEDLKNKGSPLYNKIIWVKDYVANNVCHVSESSVGLIFNRAKGIFCRNIARISKYYCVHDDRVTTSGQKFSSVLAEAMRKDEKLLITMAIASYSCDGTANVDAEANYFIRSILALEPQKSDPVLKEVEELLGSNPYKTIDVNNIKFAGSKVCAVIKELVRGSTGCTVQSIINAARMSILEKQWDSVPVTRTMGSTMNIGYVQKICYYNRREVEVSTEEEVCSIVDDVASTSSTQNLILPGNVQ</sequence>
<evidence type="ECO:0000313" key="3">
    <source>
        <dbReference type="Proteomes" id="UP000293377"/>
    </source>
</evidence>
<dbReference type="EMBL" id="QOHL01000027">
    <property type="protein sequence ID" value="RZB12372.1"/>
    <property type="molecule type" value="Genomic_DNA"/>
</dbReference>
<dbReference type="STRING" id="1242993.ehr_00813"/>
<keyword evidence="1" id="KW-0812">Transmembrane</keyword>
<keyword evidence="3" id="KW-1185">Reference proteome</keyword>
<protein>
    <submittedName>
        <fullName evidence="2">Uncharacterized protein</fullName>
    </submittedName>
</protein>
<name>A0A4Q6I3F2_9RICK</name>